<evidence type="ECO:0000256" key="3">
    <source>
        <dbReference type="ARBA" id="ARBA00022448"/>
    </source>
</evidence>
<dbReference type="GO" id="GO:0000149">
    <property type="term" value="F:SNARE binding"/>
    <property type="evidence" value="ECO:0007669"/>
    <property type="project" value="TreeGrafter"/>
</dbReference>
<evidence type="ECO:0000256" key="2">
    <source>
        <dbReference type="ARBA" id="ARBA00004409"/>
    </source>
</evidence>
<keyword evidence="8 11" id="KW-0472">Membrane</keyword>
<dbReference type="GO" id="GO:0005484">
    <property type="term" value="F:SNAP receptor activity"/>
    <property type="evidence" value="ECO:0007669"/>
    <property type="project" value="InterPro"/>
</dbReference>
<dbReference type="GO" id="GO:0031201">
    <property type="term" value="C:SNARE complex"/>
    <property type="evidence" value="ECO:0007669"/>
    <property type="project" value="TreeGrafter"/>
</dbReference>
<keyword evidence="3 11" id="KW-0813">Transport</keyword>
<dbReference type="STRING" id="39966.A0A369JV13"/>
<evidence type="ECO:0000256" key="7">
    <source>
        <dbReference type="ARBA" id="ARBA00023034"/>
    </source>
</evidence>
<dbReference type="InterPro" id="IPR027027">
    <property type="entry name" value="GOSR2/Membrin/Bos1"/>
</dbReference>
<name>A0A369JV13_HYPMA</name>
<proteinExistence type="inferred from homology"/>
<keyword evidence="5 11" id="KW-0653">Protein transport</keyword>
<keyword evidence="7" id="KW-0333">Golgi apparatus</keyword>
<comment type="subcellular location">
    <subcellularLocation>
        <location evidence="1">Endoplasmic reticulum membrane</location>
        <topology evidence="1">Single-pass type IV membrane protein</topology>
    </subcellularLocation>
    <subcellularLocation>
        <location evidence="2">Golgi apparatus membrane</location>
        <topology evidence="2">Single-pass type IV membrane protein</topology>
    </subcellularLocation>
</comment>
<protein>
    <recommendedName>
        <fullName evidence="10 11">Protein transport protein BOS1</fullName>
    </recommendedName>
</protein>
<evidence type="ECO:0000256" key="12">
    <source>
        <dbReference type="SAM" id="MobiDB-lite"/>
    </source>
</evidence>
<dbReference type="SUPFAM" id="SSF58038">
    <property type="entry name" value="SNARE fusion complex"/>
    <property type="match status" value="1"/>
</dbReference>
<evidence type="ECO:0000256" key="10">
    <source>
        <dbReference type="ARBA" id="ARBA00040957"/>
    </source>
</evidence>
<dbReference type="GO" id="GO:0015031">
    <property type="term" value="P:protein transport"/>
    <property type="evidence" value="ECO:0007669"/>
    <property type="project" value="UniProtKB-KW"/>
</dbReference>
<dbReference type="GO" id="GO:0006906">
    <property type="term" value="P:vesicle fusion"/>
    <property type="evidence" value="ECO:0007669"/>
    <property type="project" value="TreeGrafter"/>
</dbReference>
<sequence>MNSLYTSGVRQTNSLQADLERLRNGDNSASLLGQISASLAAMHRTIDDYDSMAKREIIKAKQEKAQMRVQKFRTDYAEFRSQFEELKADAAAERAAAQRSDLISTSASILSPSDTRRRFQPSHPQQSTLHPGLRPQSEEISESPFRGPTPQPQIGSREYHALDEHSFIQNTETRIDEFLAQGREVLDNLVDQRNMLKGTQRRLLNAANTLGLSRDVIGWIERRSTQDMYIFIGGAIFTFFCFFMIWKYLG</sequence>
<comment type="caution">
    <text evidence="14">The sequence shown here is derived from an EMBL/GenBank/DDBJ whole genome shotgun (WGS) entry which is preliminary data.</text>
</comment>
<keyword evidence="4 13" id="KW-0812">Transmembrane</keyword>
<keyword evidence="15" id="KW-1185">Reference proteome</keyword>
<comment type="similarity">
    <text evidence="9 11">Belongs to the BOS1 family.</text>
</comment>
<feature type="region of interest" description="Disordered" evidence="12">
    <location>
        <begin position="106"/>
        <end position="155"/>
    </location>
</feature>
<dbReference type="GO" id="GO:0012507">
    <property type="term" value="C:ER to Golgi transport vesicle membrane"/>
    <property type="evidence" value="ECO:0007669"/>
    <property type="project" value="TreeGrafter"/>
</dbReference>
<dbReference type="InParanoid" id="A0A369JV13"/>
<dbReference type="FunCoup" id="A0A369JV13">
    <property type="interactions" value="575"/>
</dbReference>
<dbReference type="Pfam" id="PF12352">
    <property type="entry name" value="V-SNARE_C"/>
    <property type="match status" value="1"/>
</dbReference>
<dbReference type="AlphaFoldDB" id="A0A369JV13"/>
<feature type="transmembrane region" description="Helical" evidence="13">
    <location>
        <begin position="229"/>
        <end position="249"/>
    </location>
</feature>
<reference evidence="14" key="1">
    <citation type="submission" date="2018-04" db="EMBL/GenBank/DDBJ databases">
        <title>Whole genome sequencing of Hypsizygus marmoreus.</title>
        <authorList>
            <person name="Choi I.-G."/>
            <person name="Min B."/>
            <person name="Kim J.-G."/>
            <person name="Kim S."/>
            <person name="Oh Y.-L."/>
            <person name="Kong W.-S."/>
            <person name="Park H."/>
            <person name="Jeong J."/>
            <person name="Song E.-S."/>
        </authorList>
    </citation>
    <scope>NUCLEOTIDE SEQUENCE [LARGE SCALE GENOMIC DNA]</scope>
    <source>
        <strain evidence="14">51987-8</strain>
    </source>
</reference>
<keyword evidence="6 13" id="KW-1133">Transmembrane helix</keyword>
<comment type="function">
    <text evidence="11">SNARE required for protein transport between the ER and the Golgi complex.</text>
</comment>
<dbReference type="GO" id="GO:0005789">
    <property type="term" value="C:endoplasmic reticulum membrane"/>
    <property type="evidence" value="ECO:0007669"/>
    <property type="project" value="UniProtKB-SubCell"/>
</dbReference>
<dbReference type="GO" id="GO:0006888">
    <property type="term" value="P:endoplasmic reticulum to Golgi vesicle-mediated transport"/>
    <property type="evidence" value="ECO:0007669"/>
    <property type="project" value="TreeGrafter"/>
</dbReference>
<dbReference type="GO" id="GO:0031902">
    <property type="term" value="C:late endosome membrane"/>
    <property type="evidence" value="ECO:0007669"/>
    <property type="project" value="TreeGrafter"/>
</dbReference>
<organism evidence="14 15">
    <name type="scientific">Hypsizygus marmoreus</name>
    <name type="common">White beech mushroom</name>
    <name type="synonym">Agaricus marmoreus</name>
    <dbReference type="NCBI Taxonomy" id="39966"/>
    <lineage>
        <taxon>Eukaryota</taxon>
        <taxon>Fungi</taxon>
        <taxon>Dikarya</taxon>
        <taxon>Basidiomycota</taxon>
        <taxon>Agaricomycotina</taxon>
        <taxon>Agaricomycetes</taxon>
        <taxon>Agaricomycetidae</taxon>
        <taxon>Agaricales</taxon>
        <taxon>Tricholomatineae</taxon>
        <taxon>Lyophyllaceae</taxon>
        <taxon>Hypsizygus</taxon>
    </lineage>
</organism>
<evidence type="ECO:0000256" key="9">
    <source>
        <dbReference type="ARBA" id="ARBA00037983"/>
    </source>
</evidence>
<dbReference type="PANTHER" id="PTHR21230:SF1">
    <property type="entry name" value="GOLGI SNAP RECEPTOR COMPLEX MEMBER 2"/>
    <property type="match status" value="1"/>
</dbReference>
<evidence type="ECO:0000256" key="5">
    <source>
        <dbReference type="ARBA" id="ARBA00022927"/>
    </source>
</evidence>
<evidence type="ECO:0000256" key="13">
    <source>
        <dbReference type="SAM" id="Phobius"/>
    </source>
</evidence>
<evidence type="ECO:0000256" key="1">
    <source>
        <dbReference type="ARBA" id="ARBA00004163"/>
    </source>
</evidence>
<evidence type="ECO:0000313" key="14">
    <source>
        <dbReference type="EMBL" id="RDB25050.1"/>
    </source>
</evidence>
<dbReference type="PIRSF" id="PIRSF028865">
    <property type="entry name" value="Membrin-2"/>
    <property type="match status" value="1"/>
</dbReference>
<evidence type="ECO:0000256" key="4">
    <source>
        <dbReference type="ARBA" id="ARBA00022692"/>
    </source>
</evidence>
<accession>A0A369JV13</accession>
<dbReference type="EMBL" id="LUEZ02000041">
    <property type="protein sequence ID" value="RDB25050.1"/>
    <property type="molecule type" value="Genomic_DNA"/>
</dbReference>
<evidence type="ECO:0000256" key="11">
    <source>
        <dbReference type="PIRNR" id="PIRNR028865"/>
    </source>
</evidence>
<evidence type="ECO:0000256" key="6">
    <source>
        <dbReference type="ARBA" id="ARBA00022989"/>
    </source>
</evidence>
<dbReference type="Proteomes" id="UP000076154">
    <property type="component" value="Unassembled WGS sequence"/>
</dbReference>
<gene>
    <name evidence="14" type="primary">bos1</name>
    <name evidence="14" type="ORF">Hypma_007815</name>
</gene>
<dbReference type="OrthoDB" id="158360at2759"/>
<dbReference type="CDD" id="cd15863">
    <property type="entry name" value="SNARE_GS27"/>
    <property type="match status" value="1"/>
</dbReference>
<evidence type="ECO:0000313" key="15">
    <source>
        <dbReference type="Proteomes" id="UP000076154"/>
    </source>
</evidence>
<dbReference type="PANTHER" id="PTHR21230">
    <property type="entry name" value="VESICLE TRANSPORT V-SNARE PROTEIN VTI1-RELATED"/>
    <property type="match status" value="1"/>
</dbReference>
<dbReference type="GO" id="GO:0000139">
    <property type="term" value="C:Golgi membrane"/>
    <property type="evidence" value="ECO:0007669"/>
    <property type="project" value="UniProtKB-SubCell"/>
</dbReference>
<evidence type="ECO:0000256" key="8">
    <source>
        <dbReference type="ARBA" id="ARBA00023136"/>
    </source>
</evidence>